<dbReference type="InterPro" id="IPR006710">
    <property type="entry name" value="Glyco_hydro_43"/>
</dbReference>
<dbReference type="SUPFAM" id="SSF49899">
    <property type="entry name" value="Concanavalin A-like lectins/glucanases"/>
    <property type="match status" value="1"/>
</dbReference>
<keyword evidence="3 4" id="KW-0326">Glycosidase</keyword>
<organism evidence="6 7">
    <name type="scientific">Sphaerochaeta associata</name>
    <dbReference type="NCBI Taxonomy" id="1129264"/>
    <lineage>
        <taxon>Bacteria</taxon>
        <taxon>Pseudomonadati</taxon>
        <taxon>Spirochaetota</taxon>
        <taxon>Spirochaetia</taxon>
        <taxon>Spirochaetales</taxon>
        <taxon>Sphaerochaetaceae</taxon>
        <taxon>Sphaerochaeta</taxon>
    </lineage>
</organism>
<evidence type="ECO:0000313" key="6">
    <source>
        <dbReference type="EMBL" id="UOM51746.1"/>
    </source>
</evidence>
<protein>
    <submittedName>
        <fullName evidence="6">Family 43 glycosylhydrolase</fullName>
    </submittedName>
</protein>
<sequence length="511" mass="57640">MLKNPILKGFKPDPSILRVEDTYYIATSTFEWYPPINLFRSTNLSDWEQIASPIQHLDLRGLDSSCGIWAPNLSYHDHQFHIVCTVVETNRRRFKDPHNFIISAPSMEGPWTDPVFLNNSGWDPSLFFEDGTCYLINMLLDWRPDKNRFAGVILQELDLRKKCLVGDVHYLTAGTATGSTEAPNLYKHNGLYYMLLAEGGTEFGHQVSVLRSSSLIGPYEQSPCNPLIKSRSDDELQRAGHGSLVNTKDGRTYLAYLCSRSVDHAYSILGRETALAEVVWNSEGWPVLYPEGSHSPQLEVPSLPKAQEAPLVLHFDHIDHRMKTLREPLANCGVDVTSREGWLRIHGGNSLSSRARQHLMAISQETLEYQATTLLDFKPRSPWHMAGLLAYYNADNYFYAYQSTDDKKQPILGVVEMDNTAIRQVGEPIHLEISSPVYLRATVRDNSLIFSYSLDGIAFVDLHTEALDMRHLSDEYIQGNGFTGAMVGIGCQDLAGDGIHADFSHLKYERL</sequence>
<reference evidence="7" key="1">
    <citation type="journal article" date="2024" name="J Bioinform Genom">
        <title>Complete genome sequence of the type strain bacterium Sphaerochaeta associata GLS2t (VKM B-2742)t.</title>
        <authorList>
            <person name="Troshina O.Y."/>
            <person name="Tepeeva A.N."/>
            <person name="Arzamasceva V.O."/>
            <person name="Whitman W.B."/>
            <person name="Varghese N."/>
            <person name="Shapiro N."/>
            <person name="Woyke T."/>
            <person name="Kripides N.C."/>
            <person name="Vasilenko O.V."/>
        </authorList>
    </citation>
    <scope>NUCLEOTIDE SEQUENCE [LARGE SCALE GENOMIC DNA]</scope>
    <source>
        <strain evidence="7">GLS2T</strain>
    </source>
</reference>
<dbReference type="Pfam" id="PF04616">
    <property type="entry name" value="Glyco_hydro_43"/>
    <property type="match status" value="1"/>
</dbReference>
<keyword evidence="2 4" id="KW-0378">Hydrolase</keyword>
<dbReference type="RefSeq" id="WP_244773422.1">
    <property type="nucleotide sequence ID" value="NZ_CP094929.1"/>
</dbReference>
<name>A0ABY4DC95_9SPIR</name>
<dbReference type="PANTHER" id="PTHR42812">
    <property type="entry name" value="BETA-XYLOSIDASE"/>
    <property type="match status" value="1"/>
</dbReference>
<keyword evidence="7" id="KW-1185">Reference proteome</keyword>
<proteinExistence type="inferred from homology"/>
<dbReference type="Gene3D" id="2.60.120.200">
    <property type="match status" value="1"/>
</dbReference>
<dbReference type="SUPFAM" id="SSF75005">
    <property type="entry name" value="Arabinanase/levansucrase/invertase"/>
    <property type="match status" value="1"/>
</dbReference>
<evidence type="ECO:0000313" key="7">
    <source>
        <dbReference type="Proteomes" id="UP000829708"/>
    </source>
</evidence>
<dbReference type="Gene3D" id="2.115.10.20">
    <property type="entry name" value="Glycosyl hydrolase domain, family 43"/>
    <property type="match status" value="1"/>
</dbReference>
<dbReference type="PANTHER" id="PTHR42812:SF12">
    <property type="entry name" value="BETA-XYLOSIDASE-RELATED"/>
    <property type="match status" value="1"/>
</dbReference>
<dbReference type="InterPro" id="IPR013320">
    <property type="entry name" value="ConA-like_dom_sf"/>
</dbReference>
<dbReference type="EMBL" id="CP094929">
    <property type="protein sequence ID" value="UOM51746.1"/>
    <property type="molecule type" value="Genomic_DNA"/>
</dbReference>
<gene>
    <name evidence="6" type="ORF">MUG09_03005</name>
</gene>
<evidence type="ECO:0000259" key="5">
    <source>
        <dbReference type="Pfam" id="PF17851"/>
    </source>
</evidence>
<evidence type="ECO:0000256" key="1">
    <source>
        <dbReference type="ARBA" id="ARBA00009865"/>
    </source>
</evidence>
<dbReference type="InterPro" id="IPR041542">
    <property type="entry name" value="GH43_C2"/>
</dbReference>
<dbReference type="InterPro" id="IPR051795">
    <property type="entry name" value="Glycosyl_Hydrlase_43"/>
</dbReference>
<dbReference type="InterPro" id="IPR023296">
    <property type="entry name" value="Glyco_hydro_beta-prop_sf"/>
</dbReference>
<evidence type="ECO:0000256" key="4">
    <source>
        <dbReference type="RuleBase" id="RU361187"/>
    </source>
</evidence>
<dbReference type="Pfam" id="PF17851">
    <property type="entry name" value="GH43_C2"/>
    <property type="match status" value="1"/>
</dbReference>
<comment type="similarity">
    <text evidence="1 4">Belongs to the glycosyl hydrolase 43 family.</text>
</comment>
<evidence type="ECO:0000256" key="2">
    <source>
        <dbReference type="ARBA" id="ARBA00022801"/>
    </source>
</evidence>
<feature type="domain" description="Beta-xylosidase C-terminal Concanavalin A-like" evidence="5">
    <location>
        <begin position="321"/>
        <end position="509"/>
    </location>
</feature>
<dbReference type="Proteomes" id="UP000829708">
    <property type="component" value="Chromosome"/>
</dbReference>
<evidence type="ECO:0000256" key="3">
    <source>
        <dbReference type="ARBA" id="ARBA00023295"/>
    </source>
</evidence>
<accession>A0ABY4DC95</accession>